<organism evidence="10 11">
    <name type="scientific">Ignelater luminosus</name>
    <name type="common">Cucubano</name>
    <name type="synonym">Pyrophorus luminosus</name>
    <dbReference type="NCBI Taxonomy" id="2038154"/>
    <lineage>
        <taxon>Eukaryota</taxon>
        <taxon>Metazoa</taxon>
        <taxon>Ecdysozoa</taxon>
        <taxon>Arthropoda</taxon>
        <taxon>Hexapoda</taxon>
        <taxon>Insecta</taxon>
        <taxon>Pterygota</taxon>
        <taxon>Neoptera</taxon>
        <taxon>Endopterygota</taxon>
        <taxon>Coleoptera</taxon>
        <taxon>Polyphaga</taxon>
        <taxon>Elateriformia</taxon>
        <taxon>Elateroidea</taxon>
        <taxon>Elateridae</taxon>
        <taxon>Agrypninae</taxon>
        <taxon>Pyrophorini</taxon>
        <taxon>Ignelater</taxon>
    </lineage>
</organism>
<comment type="similarity">
    <text evidence="1 7">Belongs to the AB hydrolase superfamily. Lipase family.</text>
</comment>
<evidence type="ECO:0000256" key="3">
    <source>
        <dbReference type="ARBA" id="ARBA00022801"/>
    </source>
</evidence>
<evidence type="ECO:0000256" key="1">
    <source>
        <dbReference type="ARBA" id="ARBA00010701"/>
    </source>
</evidence>
<reference evidence="10" key="1">
    <citation type="submission" date="2019-08" db="EMBL/GenBank/DDBJ databases">
        <title>The genome of the North American firefly Photinus pyralis.</title>
        <authorList>
            <consortium name="Photinus pyralis genome working group"/>
            <person name="Fallon T.R."/>
            <person name="Sander Lower S.E."/>
            <person name="Weng J.-K."/>
        </authorList>
    </citation>
    <scope>NUCLEOTIDE SEQUENCE</scope>
    <source>
        <strain evidence="10">TRF0915ILg1</strain>
        <tissue evidence="10">Whole body</tissue>
    </source>
</reference>
<keyword evidence="3 7" id="KW-0378">Hydrolase</keyword>
<keyword evidence="11" id="KW-1185">Reference proteome</keyword>
<dbReference type="InterPro" id="IPR025483">
    <property type="entry name" value="Lipase_euk"/>
</dbReference>
<protein>
    <recommendedName>
        <fullName evidence="7">Lipase</fullName>
    </recommendedName>
</protein>
<feature type="active site" description="Charge relay system" evidence="8">
    <location>
        <position position="378"/>
    </location>
</feature>
<dbReference type="SUPFAM" id="SSF53474">
    <property type="entry name" value="alpha/beta-Hydrolases"/>
    <property type="match status" value="1"/>
</dbReference>
<dbReference type="PANTHER" id="PTHR11005">
    <property type="entry name" value="LYSOSOMAL ACID LIPASE-RELATED"/>
    <property type="match status" value="1"/>
</dbReference>
<name>A0A8K0CEQ2_IGNLU</name>
<evidence type="ECO:0000256" key="7">
    <source>
        <dbReference type="PIRNR" id="PIRNR000862"/>
    </source>
</evidence>
<dbReference type="GO" id="GO:0016788">
    <property type="term" value="F:hydrolase activity, acting on ester bonds"/>
    <property type="evidence" value="ECO:0007669"/>
    <property type="project" value="InterPro"/>
</dbReference>
<dbReference type="InterPro" id="IPR000073">
    <property type="entry name" value="AB_hydrolase_1"/>
</dbReference>
<evidence type="ECO:0000313" key="10">
    <source>
        <dbReference type="EMBL" id="KAF2885968.1"/>
    </source>
</evidence>
<evidence type="ECO:0000256" key="8">
    <source>
        <dbReference type="PIRSR" id="PIRSR000862-1"/>
    </source>
</evidence>
<evidence type="ECO:0000256" key="5">
    <source>
        <dbReference type="ARBA" id="ARBA00023098"/>
    </source>
</evidence>
<dbReference type="FunFam" id="3.40.50.1820:FF:000057">
    <property type="entry name" value="Lipase"/>
    <property type="match status" value="1"/>
</dbReference>
<evidence type="ECO:0000313" key="11">
    <source>
        <dbReference type="Proteomes" id="UP000801492"/>
    </source>
</evidence>
<keyword evidence="2" id="KW-0732">Signal</keyword>
<feature type="domain" description="AB hydrolase-1" evidence="9">
    <location>
        <begin position="78"/>
        <end position="384"/>
    </location>
</feature>
<dbReference type="InterPro" id="IPR029058">
    <property type="entry name" value="AB_hydrolase_fold"/>
</dbReference>
<dbReference type="Pfam" id="PF00561">
    <property type="entry name" value="Abhydrolase_1"/>
    <property type="match status" value="1"/>
</dbReference>
<evidence type="ECO:0000256" key="6">
    <source>
        <dbReference type="ARBA" id="ARBA00023180"/>
    </source>
</evidence>
<keyword evidence="6" id="KW-0325">Glycoprotein</keyword>
<dbReference type="PIRSF" id="PIRSF000862">
    <property type="entry name" value="Steryl_ester_lip"/>
    <property type="match status" value="1"/>
</dbReference>
<evidence type="ECO:0000256" key="2">
    <source>
        <dbReference type="ARBA" id="ARBA00022729"/>
    </source>
</evidence>
<feature type="active site" description="Charge relay system" evidence="8">
    <location>
        <position position="349"/>
    </location>
</feature>
<dbReference type="EMBL" id="VTPC01089042">
    <property type="protein sequence ID" value="KAF2885968.1"/>
    <property type="molecule type" value="Genomic_DNA"/>
</dbReference>
<dbReference type="GO" id="GO:0016042">
    <property type="term" value="P:lipid catabolic process"/>
    <property type="evidence" value="ECO:0007669"/>
    <property type="project" value="UniProtKB-KW"/>
</dbReference>
<accession>A0A8K0CEQ2</accession>
<dbReference type="AlphaFoldDB" id="A0A8K0CEQ2"/>
<proteinExistence type="inferred from homology"/>
<keyword evidence="4 7" id="KW-0442">Lipid degradation</keyword>
<keyword evidence="5" id="KW-0443">Lipid metabolism</keyword>
<dbReference type="OrthoDB" id="9974421at2759"/>
<gene>
    <name evidence="10" type="ORF">ILUMI_20205</name>
</gene>
<dbReference type="Gene3D" id="3.40.50.1820">
    <property type="entry name" value="alpha/beta hydrolase"/>
    <property type="match status" value="1"/>
</dbReference>
<evidence type="ECO:0000256" key="4">
    <source>
        <dbReference type="ARBA" id="ARBA00022963"/>
    </source>
</evidence>
<evidence type="ECO:0000259" key="9">
    <source>
        <dbReference type="Pfam" id="PF00561"/>
    </source>
</evidence>
<feature type="active site" description="Nucleophile" evidence="8">
    <location>
        <position position="174"/>
    </location>
</feature>
<comment type="caution">
    <text evidence="10">The sequence shown here is derived from an EMBL/GenBank/DDBJ whole genome shotgun (WGS) entry which is preliminary data.</text>
</comment>
<dbReference type="Proteomes" id="UP000801492">
    <property type="component" value="Unassembled WGS sequence"/>
</dbReference>
<sequence>MLGKTIIFITFLFFANGYSNPEVRRAPPDTFLNVVTFLIFIINSKYIKLYHLRTEDGYILEMHRIPHGRNSRGNDTRPAVLVVPGVFCSSADWVNMGPEKSLGFMLADEGYDVWLANYRGTRWSRKHAKLNPDVDLKAYWTFSFQQIGYYDLPAFIDYILSLNKQEKLFYVGHSQGTTTFFALTSTRLEYNEKIRLSITLSPVAYMGHTTNPLIHSFEISDNKFDYLLVQDYHIYEILPYNPYLTLIAAIFCQDNAPTQEICASLLYMVAGYTPDQLNKTMMPVIASNTPAGASIVQGLHFTQLYRSKKFQMFDYGKEKNLEIYGQTTPPEYDLSKITAPVAMYYGSKDPACAKEDVDKAASEISNLVINKRIEGFSHIDVLWGIDVVPLLYNDIIELMKLY</sequence>